<dbReference type="Proteomes" id="UP000002524">
    <property type="component" value="Chromosome 1"/>
</dbReference>
<dbReference type="KEGG" id="dra:DR_2246"/>
<keyword evidence="1" id="KW-0812">Transmembrane</keyword>
<protein>
    <submittedName>
        <fullName evidence="2">Uncharacterized protein</fullName>
    </submittedName>
</protein>
<keyword evidence="3" id="KW-1185">Reference proteome</keyword>
<gene>
    <name evidence="2" type="ordered locus">DR_2246</name>
</gene>
<sequence length="133" mass="14641">MSGKSTPDEIWVISCLPASLSQLCKTPLTSLSAMWLLLPGTLLLLVSGTSCARQWLYGWHREDARRRSHALLIHVGLTLLLCLYALIPSHGSLVLSLGLVGVLTLPLGLLLVMRDPPRELSQGHLRTRSILER</sequence>
<evidence type="ECO:0000313" key="2">
    <source>
        <dbReference type="EMBL" id="AAF11797.1"/>
    </source>
</evidence>
<keyword evidence="1" id="KW-1133">Transmembrane helix</keyword>
<feature type="transmembrane region" description="Helical" evidence="1">
    <location>
        <begin position="68"/>
        <end position="87"/>
    </location>
</feature>
<feature type="transmembrane region" description="Helical" evidence="1">
    <location>
        <begin position="33"/>
        <end position="56"/>
    </location>
</feature>
<dbReference type="EnsemblBacteria" id="AAF11797">
    <property type="protein sequence ID" value="AAF11797"/>
    <property type="gene ID" value="DR_2246"/>
</dbReference>
<evidence type="ECO:0000256" key="1">
    <source>
        <dbReference type="SAM" id="Phobius"/>
    </source>
</evidence>
<dbReference type="HOGENOM" id="CLU_1903259_0_0_0"/>
<dbReference type="PaxDb" id="243230-DR_2246"/>
<dbReference type="EMBL" id="AE000513">
    <property type="protein sequence ID" value="AAF11797.1"/>
    <property type="molecule type" value="Genomic_DNA"/>
</dbReference>
<dbReference type="PIR" id="H75296">
    <property type="entry name" value="H75296"/>
</dbReference>
<accession>Q9RS81</accession>
<feature type="transmembrane region" description="Helical" evidence="1">
    <location>
        <begin position="93"/>
        <end position="112"/>
    </location>
</feature>
<name>Q9RS81_DEIRA</name>
<dbReference type="PATRIC" id="fig|243230.17.peg.2474"/>
<reference evidence="2 3" key="1">
    <citation type="journal article" date="1999" name="Science">
        <title>Genome sequence of the radioresistant bacterium Deinococcus radiodurans R1.</title>
        <authorList>
            <person name="White O."/>
            <person name="Eisen J.A."/>
            <person name="Heidelberg J.F."/>
            <person name="Hickey E.K."/>
            <person name="Peterson J.D."/>
            <person name="Dodson R.J."/>
            <person name="Haft D.H."/>
            <person name="Gwinn M.L."/>
            <person name="Nelson W.C."/>
            <person name="Richardson D.L."/>
            <person name="Moffat K.S."/>
            <person name="Qin H."/>
            <person name="Jiang L."/>
            <person name="Pamphile W."/>
            <person name="Crosby M."/>
            <person name="Shen M."/>
            <person name="Vamathevan J.J."/>
            <person name="Lam P."/>
            <person name="McDonald L."/>
            <person name="Utterback T."/>
            <person name="Zalewski C."/>
            <person name="Makarova K.S."/>
            <person name="Aravind L."/>
            <person name="Daly M.J."/>
            <person name="Minton K.W."/>
            <person name="Fleischmann R.D."/>
            <person name="Ketchum K.A."/>
            <person name="Nelson K.E."/>
            <person name="Salzberg S."/>
            <person name="Smith H.O."/>
            <person name="Venter J.C."/>
            <person name="Fraser C.M."/>
        </authorList>
    </citation>
    <scope>NUCLEOTIDE SEQUENCE [LARGE SCALE GENOMIC DNA]</scope>
    <source>
        <strain evidence="3">ATCC 13939 / DSM 20539 / JCM 16871 / LMG 4051 / NBRC 15346 / NCIMB 9279 / R1 / VKM B-1422</strain>
    </source>
</reference>
<dbReference type="AlphaFoldDB" id="Q9RS81"/>
<organism evidence="2 3">
    <name type="scientific">Deinococcus radiodurans (strain ATCC 13939 / DSM 20539 / JCM 16871 / CCUG 27074 / LMG 4051 / NBRC 15346 / NCIMB 9279 / VKM B-1422 / R1)</name>
    <dbReference type="NCBI Taxonomy" id="243230"/>
    <lineage>
        <taxon>Bacteria</taxon>
        <taxon>Thermotogati</taxon>
        <taxon>Deinococcota</taxon>
        <taxon>Deinococci</taxon>
        <taxon>Deinococcales</taxon>
        <taxon>Deinococcaceae</taxon>
        <taxon>Deinococcus</taxon>
    </lineage>
</organism>
<dbReference type="InParanoid" id="Q9RS81"/>
<evidence type="ECO:0000313" key="3">
    <source>
        <dbReference type="Proteomes" id="UP000002524"/>
    </source>
</evidence>
<keyword evidence="1" id="KW-0472">Membrane</keyword>
<proteinExistence type="predicted"/>